<evidence type="ECO:0000259" key="2">
    <source>
        <dbReference type="Pfam" id="PF20615"/>
    </source>
</evidence>
<sequence length="108" mass="10656">MMEWADGSVGLGDVGCGGGASPGVDPGSEFEFHPSVDVGGDGVADTMVLRGALGSGEDGMIVAADLDGDGLADRVTTIEDDGDFVAWEPGAAAGIGDVAWTVVDRGSL</sequence>
<name>A0ABS7P9C6_9NOCA</name>
<comment type="caution">
    <text evidence="3">The sequence shown here is derived from an EMBL/GenBank/DDBJ whole genome shotgun (WGS) entry which is preliminary data.</text>
</comment>
<dbReference type="InterPro" id="IPR046543">
    <property type="entry name" value="DUF6802"/>
</dbReference>
<feature type="compositionally biased region" description="Gly residues" evidence="1">
    <location>
        <begin position="9"/>
        <end position="21"/>
    </location>
</feature>
<reference evidence="3 4" key="1">
    <citation type="submission" date="2020-06" db="EMBL/GenBank/DDBJ databases">
        <title>Taxonomy, biology and ecology of Rhodococcus bacteria occurring in California pistachio and other woody hosts as revealed by genome sequence analyses.</title>
        <authorList>
            <person name="Gai Y."/>
            <person name="Riely B."/>
        </authorList>
    </citation>
    <scope>NUCLEOTIDE SEQUENCE [LARGE SCALE GENOMIC DNA]</scope>
    <source>
        <strain evidence="3 4">BP-281</strain>
    </source>
</reference>
<proteinExistence type="predicted"/>
<dbReference type="Proteomes" id="UP000825228">
    <property type="component" value="Unassembled WGS sequence"/>
</dbReference>
<keyword evidence="4" id="KW-1185">Reference proteome</keyword>
<evidence type="ECO:0000313" key="3">
    <source>
        <dbReference type="EMBL" id="MBY6367776.1"/>
    </source>
</evidence>
<dbReference type="EMBL" id="JABUBU010000013">
    <property type="protein sequence ID" value="MBY6367776.1"/>
    <property type="molecule type" value="Genomic_DNA"/>
</dbReference>
<protein>
    <recommendedName>
        <fullName evidence="2">DUF6802 domain-containing protein</fullName>
    </recommendedName>
</protein>
<evidence type="ECO:0000256" key="1">
    <source>
        <dbReference type="SAM" id="MobiDB-lite"/>
    </source>
</evidence>
<organism evidence="3 4">
    <name type="scientific">Rhodococcoides corynebacterioides</name>
    <dbReference type="NCBI Taxonomy" id="53972"/>
    <lineage>
        <taxon>Bacteria</taxon>
        <taxon>Bacillati</taxon>
        <taxon>Actinomycetota</taxon>
        <taxon>Actinomycetes</taxon>
        <taxon>Mycobacteriales</taxon>
        <taxon>Nocardiaceae</taxon>
        <taxon>Rhodococcoides</taxon>
    </lineage>
</organism>
<feature type="region of interest" description="Disordered" evidence="1">
    <location>
        <begin position="1"/>
        <end position="36"/>
    </location>
</feature>
<gene>
    <name evidence="3" type="ORF">HQ603_13525</name>
</gene>
<accession>A0ABS7P9C6</accession>
<dbReference type="Pfam" id="PF20615">
    <property type="entry name" value="DUF6802"/>
    <property type="match status" value="1"/>
</dbReference>
<feature type="domain" description="DUF6802" evidence="2">
    <location>
        <begin position="33"/>
        <end position="108"/>
    </location>
</feature>
<evidence type="ECO:0000313" key="4">
    <source>
        <dbReference type="Proteomes" id="UP000825228"/>
    </source>
</evidence>